<sequence length="124" mass="14601">MFNPDLYPTITPPINDTSRLQTEFTVEPMNVLPYDITPNSSVFTKKWRIFFARRLSHNISTAKSLVNTDYSLSIVNRFNNNDSIEKNRSKHFIEMKSQQIDRKHQPEQQQHQTHRYSTLSSDSL</sequence>
<evidence type="ECO:0000256" key="1">
    <source>
        <dbReference type="SAM" id="MobiDB-lite"/>
    </source>
</evidence>
<reference evidence="2 3" key="1">
    <citation type="submission" date="2018-11" db="EMBL/GenBank/DDBJ databases">
        <authorList>
            <consortium name="Pathogen Informatics"/>
        </authorList>
    </citation>
    <scope>NUCLEOTIDE SEQUENCE [LARGE SCALE GENOMIC DNA]</scope>
    <source>
        <strain>Denwood</strain>
        <strain evidence="3">Zambia</strain>
    </source>
</reference>
<gene>
    <name evidence="2" type="ORF">SMTD_LOCUS4620</name>
</gene>
<feature type="non-terminal residue" evidence="2">
    <location>
        <position position="124"/>
    </location>
</feature>
<feature type="region of interest" description="Disordered" evidence="1">
    <location>
        <begin position="97"/>
        <end position="124"/>
    </location>
</feature>
<feature type="compositionally biased region" description="Polar residues" evidence="1">
    <location>
        <begin position="107"/>
        <end position="124"/>
    </location>
</feature>
<dbReference type="AlphaFoldDB" id="A0A183NR84"/>
<dbReference type="EMBL" id="UZAL01014296">
    <property type="protein sequence ID" value="VDP09197.1"/>
    <property type="molecule type" value="Genomic_DNA"/>
</dbReference>
<keyword evidence="3" id="KW-1185">Reference proteome</keyword>
<proteinExistence type="predicted"/>
<dbReference type="STRING" id="31246.A0A183NR84"/>
<dbReference type="Proteomes" id="UP000269396">
    <property type="component" value="Unassembled WGS sequence"/>
</dbReference>
<protein>
    <submittedName>
        <fullName evidence="2">Uncharacterized protein</fullName>
    </submittedName>
</protein>
<evidence type="ECO:0000313" key="3">
    <source>
        <dbReference type="Proteomes" id="UP000269396"/>
    </source>
</evidence>
<evidence type="ECO:0000313" key="2">
    <source>
        <dbReference type="EMBL" id="VDP09197.1"/>
    </source>
</evidence>
<organism evidence="2 3">
    <name type="scientific">Schistosoma mattheei</name>
    <dbReference type="NCBI Taxonomy" id="31246"/>
    <lineage>
        <taxon>Eukaryota</taxon>
        <taxon>Metazoa</taxon>
        <taxon>Spiralia</taxon>
        <taxon>Lophotrochozoa</taxon>
        <taxon>Platyhelminthes</taxon>
        <taxon>Trematoda</taxon>
        <taxon>Digenea</taxon>
        <taxon>Strigeidida</taxon>
        <taxon>Schistosomatoidea</taxon>
        <taxon>Schistosomatidae</taxon>
        <taxon>Schistosoma</taxon>
    </lineage>
</organism>
<feature type="compositionally biased region" description="Basic and acidic residues" evidence="1">
    <location>
        <begin position="97"/>
        <end position="106"/>
    </location>
</feature>
<accession>A0A183NR84</accession>
<name>A0A183NR84_9TREM</name>